<dbReference type="Proteomes" id="UP000006462">
    <property type="component" value="Unassembled WGS sequence"/>
</dbReference>
<accession>A0ABM9ZUS6</accession>
<keyword evidence="2" id="KW-1185">Reference proteome</keyword>
<organism evidence="1 2">
    <name type="scientific">Pyramidobacter piscolens W5455</name>
    <dbReference type="NCBI Taxonomy" id="352165"/>
    <lineage>
        <taxon>Bacteria</taxon>
        <taxon>Thermotogati</taxon>
        <taxon>Synergistota</taxon>
        <taxon>Synergistia</taxon>
        <taxon>Synergistales</taxon>
        <taxon>Dethiosulfovibrionaceae</taxon>
        <taxon>Pyramidobacter</taxon>
    </lineage>
</organism>
<gene>
    <name evidence="1" type="ORF">HMPREF7215_0088</name>
</gene>
<reference evidence="1 2" key="1">
    <citation type="submission" date="2009-12" db="EMBL/GenBank/DDBJ databases">
        <authorList>
            <person name="Shrivastava S."/>
            <person name="Madupu R."/>
            <person name="Durkin A.S."/>
            <person name="Torralba M."/>
            <person name="Methe B."/>
            <person name="Sutton G.G."/>
            <person name="Strausberg R.L."/>
            <person name="Nelson K.E."/>
        </authorList>
    </citation>
    <scope>NUCLEOTIDE SEQUENCE [LARGE SCALE GENOMIC DNA]</scope>
    <source>
        <strain evidence="1 2">W5455</strain>
    </source>
</reference>
<evidence type="ECO:0000313" key="1">
    <source>
        <dbReference type="EMBL" id="EFB90666.1"/>
    </source>
</evidence>
<protein>
    <recommendedName>
        <fullName evidence="3">Major facilitator superfamily (MFS) profile domain-containing protein</fullName>
    </recommendedName>
</protein>
<name>A0ABM9ZUS6_9BACT</name>
<comment type="caution">
    <text evidence="1">The sequence shown here is derived from an EMBL/GenBank/DDBJ whole genome shotgun (WGS) entry which is preliminary data.</text>
</comment>
<evidence type="ECO:0000313" key="2">
    <source>
        <dbReference type="Proteomes" id="UP000006462"/>
    </source>
</evidence>
<proteinExistence type="predicted"/>
<sequence>MTSFLKGGVALQAISPTRPRRYYFFVREKKRMRLSSDFFSIFTLTFCAHSLFSAGCVPPSLIGPLSERVGLDRVLAVIGCRAMGAFPVICATLWRHPPLRAQTSKEAGS</sequence>
<dbReference type="EMBL" id="ADFP01000071">
    <property type="protein sequence ID" value="EFB90666.1"/>
    <property type="molecule type" value="Genomic_DNA"/>
</dbReference>
<evidence type="ECO:0008006" key="3">
    <source>
        <dbReference type="Google" id="ProtNLM"/>
    </source>
</evidence>